<accession>A0A914I404</accession>
<evidence type="ECO:0000259" key="2">
    <source>
        <dbReference type="PROSITE" id="PS50222"/>
    </source>
</evidence>
<dbReference type="GO" id="GO:0005509">
    <property type="term" value="F:calcium ion binding"/>
    <property type="evidence" value="ECO:0007669"/>
    <property type="project" value="InterPro"/>
</dbReference>
<dbReference type="Proteomes" id="UP000887572">
    <property type="component" value="Unplaced"/>
</dbReference>
<dbReference type="PROSITE" id="PS50222">
    <property type="entry name" value="EF_HAND_2"/>
    <property type="match status" value="1"/>
</dbReference>
<feature type="signal peptide" evidence="1">
    <location>
        <begin position="1"/>
        <end position="29"/>
    </location>
</feature>
<feature type="chain" id="PRO_5037367322" evidence="1">
    <location>
        <begin position="30"/>
        <end position="173"/>
    </location>
</feature>
<dbReference type="Gene3D" id="1.10.238.10">
    <property type="entry name" value="EF-hand"/>
    <property type="match status" value="1"/>
</dbReference>
<keyword evidence="3" id="KW-1185">Reference proteome</keyword>
<dbReference type="SUPFAM" id="SSF47473">
    <property type="entry name" value="EF-hand"/>
    <property type="match status" value="1"/>
</dbReference>
<dbReference type="InterPro" id="IPR002048">
    <property type="entry name" value="EF_hand_dom"/>
</dbReference>
<evidence type="ECO:0000313" key="3">
    <source>
        <dbReference type="Proteomes" id="UP000887572"/>
    </source>
</evidence>
<dbReference type="AlphaFoldDB" id="A0A914I404"/>
<dbReference type="Pfam" id="PF13202">
    <property type="entry name" value="EF-hand_5"/>
    <property type="match status" value="2"/>
</dbReference>
<organism evidence="3 4">
    <name type="scientific">Globodera rostochiensis</name>
    <name type="common">Golden nematode worm</name>
    <name type="synonym">Heterodera rostochiensis</name>
    <dbReference type="NCBI Taxonomy" id="31243"/>
    <lineage>
        <taxon>Eukaryota</taxon>
        <taxon>Metazoa</taxon>
        <taxon>Ecdysozoa</taxon>
        <taxon>Nematoda</taxon>
        <taxon>Chromadorea</taxon>
        <taxon>Rhabditida</taxon>
        <taxon>Tylenchina</taxon>
        <taxon>Tylenchomorpha</taxon>
        <taxon>Tylenchoidea</taxon>
        <taxon>Heteroderidae</taxon>
        <taxon>Heteroderinae</taxon>
        <taxon>Globodera</taxon>
    </lineage>
</organism>
<sequence length="173" mass="19751">MPTFFILPLPIFLQILLSSLHLLVELAASDRNVGTLEFEQIGGLLAEKPLNIIKLADTDGDGKISVDTELKQFVESSKFEQMFKFLFDYQPKGELRLGGFKKTLLKHFAGRRYASQLPHLVDETNVNKNGGIDWHEFKLFTYELGRQLVDVNHDGLITLDESEAFYSWETKLT</sequence>
<dbReference type="WBParaSite" id="Gr19_v10_g7294.t1">
    <property type="protein sequence ID" value="Gr19_v10_g7294.t1"/>
    <property type="gene ID" value="Gr19_v10_g7294"/>
</dbReference>
<reference evidence="4" key="1">
    <citation type="submission" date="2022-11" db="UniProtKB">
        <authorList>
            <consortium name="WormBaseParasite"/>
        </authorList>
    </citation>
    <scope>IDENTIFICATION</scope>
</reference>
<dbReference type="InterPro" id="IPR011992">
    <property type="entry name" value="EF-hand-dom_pair"/>
</dbReference>
<feature type="domain" description="EF-hand" evidence="2">
    <location>
        <begin position="44"/>
        <end position="80"/>
    </location>
</feature>
<evidence type="ECO:0000256" key="1">
    <source>
        <dbReference type="SAM" id="SignalP"/>
    </source>
</evidence>
<protein>
    <submittedName>
        <fullName evidence="4">EF-hand domain-containing protein</fullName>
    </submittedName>
</protein>
<keyword evidence="1" id="KW-0732">Signal</keyword>
<proteinExistence type="predicted"/>
<name>A0A914I404_GLORO</name>
<evidence type="ECO:0000313" key="4">
    <source>
        <dbReference type="WBParaSite" id="Gr19_v10_g7294.t1"/>
    </source>
</evidence>